<reference evidence="8 9" key="1">
    <citation type="journal article" date="2016" name="Nat. Commun.">
        <title>Thousands of microbial genomes shed light on interconnected biogeochemical processes in an aquifer system.</title>
        <authorList>
            <person name="Anantharaman K."/>
            <person name="Brown C.T."/>
            <person name="Hug L.A."/>
            <person name="Sharon I."/>
            <person name="Castelle C.J."/>
            <person name="Probst A.J."/>
            <person name="Thomas B.C."/>
            <person name="Singh A."/>
            <person name="Wilkins M.J."/>
            <person name="Karaoz U."/>
            <person name="Brodie E.L."/>
            <person name="Williams K.H."/>
            <person name="Hubbard S.S."/>
            <person name="Banfield J.F."/>
        </authorList>
    </citation>
    <scope>NUCLEOTIDE SEQUENCE [LARGE SCALE GENOMIC DNA]</scope>
</reference>
<dbReference type="EMBL" id="MFSP01000001">
    <property type="protein sequence ID" value="OGI70453.1"/>
    <property type="molecule type" value="Genomic_DNA"/>
</dbReference>
<dbReference type="InterPro" id="IPR036909">
    <property type="entry name" value="Cyt_c-like_dom_sf"/>
</dbReference>
<dbReference type="Pfam" id="PF13442">
    <property type="entry name" value="Cytochrome_CBB3"/>
    <property type="match status" value="1"/>
</dbReference>
<dbReference type="InterPro" id="IPR009056">
    <property type="entry name" value="Cyt_c-like_dom"/>
</dbReference>
<evidence type="ECO:0000256" key="2">
    <source>
        <dbReference type="ARBA" id="ARBA00022617"/>
    </source>
</evidence>
<feature type="domain" description="Cytochrome c" evidence="7">
    <location>
        <begin position="77"/>
        <end position="156"/>
    </location>
</feature>
<dbReference type="Proteomes" id="UP000179076">
    <property type="component" value="Unassembled WGS sequence"/>
</dbReference>
<dbReference type="Pfam" id="PF00034">
    <property type="entry name" value="Cytochrom_C"/>
    <property type="match status" value="2"/>
</dbReference>
<evidence type="ECO:0000259" key="7">
    <source>
        <dbReference type="PROSITE" id="PS51007"/>
    </source>
</evidence>
<evidence type="ECO:0000313" key="9">
    <source>
        <dbReference type="Proteomes" id="UP000179076"/>
    </source>
</evidence>
<dbReference type="PANTHER" id="PTHR33751">
    <property type="entry name" value="CBB3-TYPE CYTOCHROME C OXIDASE SUBUNIT FIXP"/>
    <property type="match status" value="1"/>
</dbReference>
<evidence type="ECO:0000313" key="8">
    <source>
        <dbReference type="EMBL" id="OGI70453.1"/>
    </source>
</evidence>
<evidence type="ECO:0000256" key="3">
    <source>
        <dbReference type="ARBA" id="ARBA00022723"/>
    </source>
</evidence>
<dbReference type="PANTHER" id="PTHR33751:SF9">
    <property type="entry name" value="CYTOCHROME C4"/>
    <property type="match status" value="1"/>
</dbReference>
<sequence length="437" mass="46009">MLHERDRGTDGYTTKWAVLSISLTVFENTMRHSKLKLFRFLILSAAVCGSSAETAAQSSAAKSAATDDLRAAYALPQDVAEGKRVAEKSCAACHGINGIATTKDVPHLAGQRAPYLYIELKAYQAGTRGEGAMTAAARFVSDDALVKVAAYYANLEPPQPTAARARKPASTKSDPYSAGKAAAAGCAGCHGETGITEIAGMPNLVGLDPSYFVTAMNNYKNRQRKNDIMQALVSGLSEAEMKHLALFYALQKPARAKTPALGDQAAGKAAAAGCAGCHGEDGVSSDPDTPSLAGQDARYFTAAMQGYKNGARDDPAMKAPAAKLDDNAVKNLSAFYSSLSPKAPKVSKPLTTVELAQRCDRCHGLNGNSTDVRTPALAAQRVDYLERVLRAYQSGARKSPQMAAMSAVLSEEDIAGLAAHYAGQKARAVLYVPLPSK</sequence>
<dbReference type="PROSITE" id="PS51007">
    <property type="entry name" value="CYTC"/>
    <property type="match status" value="4"/>
</dbReference>
<gene>
    <name evidence="8" type="ORF">A2W18_10275</name>
</gene>
<protein>
    <recommendedName>
        <fullName evidence="7">Cytochrome c domain-containing protein</fullName>
    </recommendedName>
</protein>
<keyword evidence="5 6" id="KW-0408">Iron</keyword>
<keyword evidence="4" id="KW-0249">Electron transport</keyword>
<comment type="caution">
    <text evidence="8">The sequence shown here is derived from an EMBL/GenBank/DDBJ whole genome shotgun (WGS) entry which is preliminary data.</text>
</comment>
<feature type="domain" description="Cytochrome c" evidence="7">
    <location>
        <begin position="344"/>
        <end position="425"/>
    </location>
</feature>
<evidence type="ECO:0000256" key="5">
    <source>
        <dbReference type="ARBA" id="ARBA00023004"/>
    </source>
</evidence>
<evidence type="ECO:0000256" key="4">
    <source>
        <dbReference type="ARBA" id="ARBA00022982"/>
    </source>
</evidence>
<dbReference type="InterPro" id="IPR050597">
    <property type="entry name" value="Cytochrome_c_Oxidase_Subunit"/>
</dbReference>
<accession>A0A1F6VLC8</accession>
<feature type="domain" description="Cytochrome c" evidence="7">
    <location>
        <begin position="262"/>
        <end position="340"/>
    </location>
</feature>
<name>A0A1F6VLC8_9PROT</name>
<dbReference type="GO" id="GO:0046872">
    <property type="term" value="F:metal ion binding"/>
    <property type="evidence" value="ECO:0007669"/>
    <property type="project" value="UniProtKB-KW"/>
</dbReference>
<dbReference type="AlphaFoldDB" id="A0A1F6VLC8"/>
<keyword evidence="1" id="KW-0813">Transport</keyword>
<dbReference type="SUPFAM" id="SSF46626">
    <property type="entry name" value="Cytochrome c"/>
    <property type="match status" value="4"/>
</dbReference>
<proteinExistence type="predicted"/>
<organism evidence="8 9">
    <name type="scientific">Candidatus Muproteobacteria bacterium RBG_16_60_9</name>
    <dbReference type="NCBI Taxonomy" id="1817755"/>
    <lineage>
        <taxon>Bacteria</taxon>
        <taxon>Pseudomonadati</taxon>
        <taxon>Pseudomonadota</taxon>
        <taxon>Candidatus Muproteobacteria</taxon>
    </lineage>
</organism>
<evidence type="ECO:0000256" key="6">
    <source>
        <dbReference type="PROSITE-ProRule" id="PRU00433"/>
    </source>
</evidence>
<dbReference type="GO" id="GO:0009055">
    <property type="term" value="F:electron transfer activity"/>
    <property type="evidence" value="ECO:0007669"/>
    <property type="project" value="InterPro"/>
</dbReference>
<dbReference type="Gene3D" id="1.10.760.10">
    <property type="entry name" value="Cytochrome c-like domain"/>
    <property type="match status" value="4"/>
</dbReference>
<dbReference type="GO" id="GO:0020037">
    <property type="term" value="F:heme binding"/>
    <property type="evidence" value="ECO:0007669"/>
    <property type="project" value="InterPro"/>
</dbReference>
<feature type="domain" description="Cytochrome c" evidence="7">
    <location>
        <begin position="174"/>
        <end position="252"/>
    </location>
</feature>
<keyword evidence="3 6" id="KW-0479">Metal-binding</keyword>
<keyword evidence="2 6" id="KW-0349">Heme</keyword>
<evidence type="ECO:0000256" key="1">
    <source>
        <dbReference type="ARBA" id="ARBA00022448"/>
    </source>
</evidence>